<accession>C3YPD0</accession>
<name>C3YPD0_BRAFL</name>
<protein>
    <submittedName>
        <fullName evidence="1">Uncharacterized protein</fullName>
    </submittedName>
</protein>
<proteinExistence type="predicted"/>
<reference evidence="1" key="1">
    <citation type="journal article" date="2008" name="Nature">
        <title>The amphioxus genome and the evolution of the chordate karyotype.</title>
        <authorList>
            <consortium name="US DOE Joint Genome Institute (JGI-PGF)"/>
            <person name="Putnam N.H."/>
            <person name="Butts T."/>
            <person name="Ferrier D.E.K."/>
            <person name="Furlong R.F."/>
            <person name="Hellsten U."/>
            <person name="Kawashima T."/>
            <person name="Robinson-Rechavi M."/>
            <person name="Shoguchi E."/>
            <person name="Terry A."/>
            <person name="Yu J.-K."/>
            <person name="Benito-Gutierrez E.L."/>
            <person name="Dubchak I."/>
            <person name="Garcia-Fernandez J."/>
            <person name="Gibson-Brown J.J."/>
            <person name="Grigoriev I.V."/>
            <person name="Horton A.C."/>
            <person name="de Jong P.J."/>
            <person name="Jurka J."/>
            <person name="Kapitonov V.V."/>
            <person name="Kohara Y."/>
            <person name="Kuroki Y."/>
            <person name="Lindquist E."/>
            <person name="Lucas S."/>
            <person name="Osoegawa K."/>
            <person name="Pennacchio L.A."/>
            <person name="Salamov A.A."/>
            <person name="Satou Y."/>
            <person name="Sauka-Spengler T."/>
            <person name="Schmutz J."/>
            <person name="Shin-I T."/>
            <person name="Toyoda A."/>
            <person name="Bronner-Fraser M."/>
            <person name="Fujiyama A."/>
            <person name="Holland L.Z."/>
            <person name="Holland P.W.H."/>
            <person name="Satoh N."/>
            <person name="Rokhsar D.S."/>
        </authorList>
    </citation>
    <scope>NUCLEOTIDE SEQUENCE [LARGE SCALE GENOMIC DNA]</scope>
    <source>
        <strain evidence="1">S238N-H82</strain>
        <tissue evidence="1">Testes</tissue>
    </source>
</reference>
<evidence type="ECO:0000313" key="1">
    <source>
        <dbReference type="EMBL" id="EEN57714.1"/>
    </source>
</evidence>
<sequence>MKGSACDPVSKVKYQRSRLAGPKRQRVWRKKGSLHVNSLLCSTVDLVLYKKATHPQRLKLPRASLVPDCLELGVELSPLESSKLRVQYFKSALQRSPVANEVPAQIRCQAISYGPFSLDAAYMGPQRNLVLIP</sequence>
<dbReference type="AlphaFoldDB" id="C3YPD0"/>
<dbReference type="InParanoid" id="C3YPD0"/>
<dbReference type="EMBL" id="GG666538">
    <property type="protein sequence ID" value="EEN57714.1"/>
    <property type="molecule type" value="Genomic_DNA"/>
</dbReference>
<gene>
    <name evidence="1" type="ORF">BRAFLDRAFT_76079</name>
</gene>
<organism>
    <name type="scientific">Branchiostoma floridae</name>
    <name type="common">Florida lancelet</name>
    <name type="synonym">Amphioxus</name>
    <dbReference type="NCBI Taxonomy" id="7739"/>
    <lineage>
        <taxon>Eukaryota</taxon>
        <taxon>Metazoa</taxon>
        <taxon>Chordata</taxon>
        <taxon>Cephalochordata</taxon>
        <taxon>Leptocardii</taxon>
        <taxon>Amphioxiformes</taxon>
        <taxon>Branchiostomatidae</taxon>
        <taxon>Branchiostoma</taxon>
    </lineage>
</organism>